<evidence type="ECO:0000256" key="3">
    <source>
        <dbReference type="SAM" id="MobiDB-lite"/>
    </source>
</evidence>
<comment type="caution">
    <text evidence="5">The sequence shown here is derived from an EMBL/GenBank/DDBJ whole genome shotgun (WGS) entry which is preliminary data.</text>
</comment>
<protein>
    <recommendedName>
        <fullName evidence="4">HTH tetR-type domain-containing protein</fullName>
    </recommendedName>
</protein>
<dbReference type="EMBL" id="SMRU01000023">
    <property type="protein sequence ID" value="TDF92430.1"/>
    <property type="molecule type" value="Genomic_DNA"/>
</dbReference>
<feature type="region of interest" description="Disordered" evidence="3">
    <location>
        <begin position="1"/>
        <end position="22"/>
    </location>
</feature>
<keyword evidence="1 2" id="KW-0238">DNA-binding</keyword>
<dbReference type="Gene3D" id="1.10.357.10">
    <property type="entry name" value="Tetracycline Repressor, domain 2"/>
    <property type="match status" value="1"/>
</dbReference>
<reference evidence="5 6" key="1">
    <citation type="submission" date="2019-03" db="EMBL/GenBank/DDBJ databases">
        <title>Whole genome sequence of Arthrobacter sp JH1-1.</title>
        <authorList>
            <person name="Trinh H.N."/>
        </authorList>
    </citation>
    <scope>NUCLEOTIDE SEQUENCE [LARGE SCALE GENOMIC DNA]</scope>
    <source>
        <strain evidence="5 6">JH1-1</strain>
    </source>
</reference>
<dbReference type="SUPFAM" id="SSF46689">
    <property type="entry name" value="Homeodomain-like"/>
    <property type="match status" value="1"/>
</dbReference>
<evidence type="ECO:0000313" key="5">
    <source>
        <dbReference type="EMBL" id="TDF92430.1"/>
    </source>
</evidence>
<dbReference type="InterPro" id="IPR009057">
    <property type="entry name" value="Homeodomain-like_sf"/>
</dbReference>
<accession>A0A4R5KE68</accession>
<dbReference type="Proteomes" id="UP000295511">
    <property type="component" value="Unassembled WGS sequence"/>
</dbReference>
<keyword evidence="6" id="KW-1185">Reference proteome</keyword>
<sequence length="89" mass="9910">MKANAIPSGAVKTARKRRPRGSLTREQVVEAALELADLEGLEALTIPAQARWLHCGVMTIYGYIDRKEDLLDAIAHHGLRHLQLPLLLF</sequence>
<dbReference type="PROSITE" id="PS50977">
    <property type="entry name" value="HTH_TETR_2"/>
    <property type="match status" value="1"/>
</dbReference>
<dbReference type="InterPro" id="IPR001647">
    <property type="entry name" value="HTH_TetR"/>
</dbReference>
<evidence type="ECO:0000313" key="6">
    <source>
        <dbReference type="Proteomes" id="UP000295511"/>
    </source>
</evidence>
<dbReference type="GO" id="GO:0003677">
    <property type="term" value="F:DNA binding"/>
    <property type="evidence" value="ECO:0007669"/>
    <property type="project" value="UniProtKB-UniRule"/>
</dbReference>
<feature type="domain" description="HTH tetR-type" evidence="4">
    <location>
        <begin position="22"/>
        <end position="82"/>
    </location>
</feature>
<evidence type="ECO:0000259" key="4">
    <source>
        <dbReference type="PROSITE" id="PS50977"/>
    </source>
</evidence>
<gene>
    <name evidence="5" type="ORF">E1809_17980</name>
</gene>
<dbReference type="OrthoDB" id="329481at2"/>
<evidence type="ECO:0000256" key="1">
    <source>
        <dbReference type="ARBA" id="ARBA00023125"/>
    </source>
</evidence>
<feature type="DNA-binding region" description="H-T-H motif" evidence="2">
    <location>
        <begin position="45"/>
        <end position="64"/>
    </location>
</feature>
<name>A0A4R5KE68_9MICC</name>
<organism evidence="5 6">
    <name type="scientific">Arthrobacter terricola</name>
    <dbReference type="NCBI Taxonomy" id="2547396"/>
    <lineage>
        <taxon>Bacteria</taxon>
        <taxon>Bacillati</taxon>
        <taxon>Actinomycetota</taxon>
        <taxon>Actinomycetes</taxon>
        <taxon>Micrococcales</taxon>
        <taxon>Micrococcaceae</taxon>
        <taxon>Arthrobacter</taxon>
    </lineage>
</organism>
<evidence type="ECO:0000256" key="2">
    <source>
        <dbReference type="PROSITE-ProRule" id="PRU00335"/>
    </source>
</evidence>
<dbReference type="AlphaFoldDB" id="A0A4R5KE68"/>
<proteinExistence type="predicted"/>
<dbReference type="RefSeq" id="WP_133205617.1">
    <property type="nucleotide sequence ID" value="NZ_SMRU01000023.1"/>
</dbReference>